<reference evidence="6" key="1">
    <citation type="submission" date="2025-08" db="UniProtKB">
        <authorList>
            <consortium name="RefSeq"/>
        </authorList>
    </citation>
    <scope>IDENTIFICATION</scope>
    <source>
        <tissue evidence="6">Testes</tissue>
    </source>
</reference>
<dbReference type="PANTHER" id="PTHR13793:SF164">
    <property type="entry name" value="ALHAMBRA, ISOFORM P"/>
    <property type="match status" value="1"/>
</dbReference>
<dbReference type="GeneID" id="102801053"/>
<dbReference type="Pfam" id="PF13832">
    <property type="entry name" value="zf-HC5HC2H_2"/>
    <property type="match status" value="1"/>
</dbReference>
<keyword evidence="1" id="KW-0479">Metal-binding</keyword>
<protein>
    <submittedName>
        <fullName evidence="6">Protein AF-10-like</fullName>
    </submittedName>
</protein>
<name>A0ABM0MEP3_SACKO</name>
<keyword evidence="5" id="KW-1185">Reference proteome</keyword>
<dbReference type="InterPro" id="IPR013083">
    <property type="entry name" value="Znf_RING/FYVE/PHD"/>
</dbReference>
<evidence type="ECO:0000313" key="6">
    <source>
        <dbReference type="RefSeq" id="XP_006818484.1"/>
    </source>
</evidence>
<evidence type="ECO:0000313" key="5">
    <source>
        <dbReference type="Proteomes" id="UP000694865"/>
    </source>
</evidence>
<accession>A0ABM0MEP3</accession>
<proteinExistence type="predicted"/>
<keyword evidence="2" id="KW-0863">Zinc-finger</keyword>
<dbReference type="InterPro" id="IPR050701">
    <property type="entry name" value="Histone_Mod_Regulator"/>
</dbReference>
<dbReference type="PANTHER" id="PTHR13793">
    <property type="entry name" value="PHD FINGER PROTEINS"/>
    <property type="match status" value="1"/>
</dbReference>
<feature type="domain" description="PHD-type" evidence="4">
    <location>
        <begin position="25"/>
        <end position="115"/>
    </location>
</feature>
<dbReference type="PROSITE" id="PS51805">
    <property type="entry name" value="EPHD"/>
    <property type="match status" value="1"/>
</dbReference>
<sequence length="115" mass="13148">CYGIVTVPTGPWFCRKCESQERAARVRCELCPHREGALKRTDNGGWAHVVCALYIPEVRFGNVTTMEPILLSMVPHDRYNKMCYICEHQHRESKARTGACMTCNKNGCRQSFHVT</sequence>
<keyword evidence="3" id="KW-0862">Zinc</keyword>
<feature type="non-terminal residue" evidence="6">
    <location>
        <position position="1"/>
    </location>
</feature>
<evidence type="ECO:0000256" key="3">
    <source>
        <dbReference type="ARBA" id="ARBA00022833"/>
    </source>
</evidence>
<feature type="non-terminal residue" evidence="6">
    <location>
        <position position="115"/>
    </location>
</feature>
<evidence type="ECO:0000259" key="4">
    <source>
        <dbReference type="PROSITE" id="PS51805"/>
    </source>
</evidence>
<dbReference type="RefSeq" id="XP_006818484.1">
    <property type="nucleotide sequence ID" value="XM_006818421.1"/>
</dbReference>
<evidence type="ECO:0000256" key="1">
    <source>
        <dbReference type="ARBA" id="ARBA00022723"/>
    </source>
</evidence>
<evidence type="ECO:0000256" key="2">
    <source>
        <dbReference type="ARBA" id="ARBA00022771"/>
    </source>
</evidence>
<dbReference type="Gene3D" id="3.30.40.10">
    <property type="entry name" value="Zinc/RING finger domain, C3HC4 (zinc finger)"/>
    <property type="match status" value="1"/>
</dbReference>
<dbReference type="InterPro" id="IPR034732">
    <property type="entry name" value="EPHD"/>
</dbReference>
<dbReference type="Proteomes" id="UP000694865">
    <property type="component" value="Unplaced"/>
</dbReference>
<gene>
    <name evidence="6" type="primary">LOC102801053</name>
</gene>
<organism evidence="5 6">
    <name type="scientific">Saccoglossus kowalevskii</name>
    <name type="common">Acorn worm</name>
    <dbReference type="NCBI Taxonomy" id="10224"/>
    <lineage>
        <taxon>Eukaryota</taxon>
        <taxon>Metazoa</taxon>
        <taxon>Hemichordata</taxon>
        <taxon>Enteropneusta</taxon>
        <taxon>Harrimaniidae</taxon>
        <taxon>Saccoglossus</taxon>
    </lineage>
</organism>